<keyword evidence="5" id="KW-0206">Cytoskeleton</keyword>
<evidence type="ECO:0000256" key="1">
    <source>
        <dbReference type="ARBA" id="ARBA00004123"/>
    </source>
</evidence>
<comment type="caution">
    <text evidence="9">The sequence shown here is derived from an EMBL/GenBank/DDBJ whole genome shotgun (WGS) entry which is preliminary data.</text>
</comment>
<dbReference type="EMBL" id="LFYR01000104">
    <property type="protein sequence ID" value="KMZ75970.1"/>
    <property type="molecule type" value="Genomic_DNA"/>
</dbReference>
<proteinExistence type="inferred from homology"/>
<dbReference type="GO" id="GO:0005819">
    <property type="term" value="C:spindle"/>
    <property type="evidence" value="ECO:0007669"/>
    <property type="project" value="UniProtKB-SubCell"/>
</dbReference>
<feature type="domain" description="Inner centromere protein ARK-binding" evidence="8">
    <location>
        <begin position="1174"/>
        <end position="1217"/>
    </location>
</feature>
<keyword evidence="6" id="KW-0539">Nucleus</keyword>
<evidence type="ECO:0000256" key="5">
    <source>
        <dbReference type="ARBA" id="ARBA00023212"/>
    </source>
</evidence>
<dbReference type="OrthoDB" id="681218at2759"/>
<sequence length="1228" mass="138621">MNLEDAFMQLFERKGRIGDQIRQQVRSHAETLSVNFVAAGGGDPLEFCWKNGAGAASDFSFPAGFTYQFGVSKEDTNIGRESEDAYDKDIEDVSNKLSHVFALIEGSNKTIVQTEGNSLEHATVSISPSVNIPEKITAVDTENNNILEVSNRKRNSTPVKYPESKKHFFRNPTVLSTIPLSEYLEIIPSEKDNVPLDADELKFFNDPKEVCTIASERQYFSKSSTCNNRKVFSEPNRTSKSSKAVSYACNPNNTRFGRNKSEVKDSTASLSEYLEIIPSVKDSMFLDAFEPETSGGSKYEVVDGFVEKITMHDDLCNPSRQALNSASSLICNVNSTSHIFSKRQDAMVIDRSREVPLKHNLFLQTTTKTDDNYDITEDHMIASECLYFDRKVMSAEPNRTSKPSDDVPFACNYDMKCSEMSKREVRESLSIYGTSQRPRLNSFLDSNQCKLKISSVDTPEPIKGFYNSMLPNVSFDENMEFHNSTMLNTSLIKHSGDIQQVKLQVSKVVPESIDKKQERLTSFHKTVPEHGNPHISNDAVPLVFCKPASKLEYSSSSDHKEAIENRISCRSVSTLQDGQEEEGINGVTGGVYNSKEHRDSVADVDLLIGHIPNRKSSVLSGHSYVAQSRLSLKESNFSPCIGDAPSIMQTVVSPIEREEVKDVVARNNNVVINIKNNDKPHKSSASETDFYSCDSDKVTQLHTVDQFIPLNLSPDFENFCFGDSDQGNSNIAKKSCNTEPYHLFYTSHISHSTPAKHLDHLSFLGSLDFNDNKTNQYSCINESNIPLLRQSFSEEPVFKKFRSSLDIISPFNSQADSNSSSRKCSTSKKSVNLEHICFPIDENACTTGEGVLVEPGKNAEEGEREKTSKEKDIILNKLEKAFEKEKILNEQEKIAQVGLTSELVTSGNEKTLGKKASYPFTSQMPSASQIFSDRGSSDSMTTEVNMYVQVNEKKSMGDGSSLRCKPMSKKRPAPLSVLKNVSRLRSGKSKLSIKSCDENKSIAITAKGFKPTNILSDISSFIPLVQQKKQTVATQTVKREIKVKSLEAAEAVRRNEEKKEKERKMKKEASKLEKLRLDQEKVKQREINEKKKEEERKKELELNARKRQREEDQKNDVKKKKFRCLQEKLRQYKQQNKMHVEDKGLQHNATEVNVKLAAKKNQELQPYEMTPFYDSDLEEENNKNQRIKAIPIWARKETLNKILQSQRHMDPTIIFKRKHAFGLETGYL</sequence>
<dbReference type="Pfam" id="PF03941">
    <property type="entry name" value="INCENP_ARK-bind"/>
    <property type="match status" value="1"/>
</dbReference>
<dbReference type="InterPro" id="IPR050875">
    <property type="entry name" value="Troponin_I"/>
</dbReference>
<accession>A0A0K9Q5W0</accession>
<dbReference type="STRING" id="29655.A0A0K9Q5W0"/>
<keyword evidence="4" id="KW-0963">Cytoplasm</keyword>
<dbReference type="GO" id="GO:0005634">
    <property type="term" value="C:nucleus"/>
    <property type="evidence" value="ECO:0007669"/>
    <property type="project" value="UniProtKB-SubCell"/>
</dbReference>
<keyword evidence="10" id="KW-1185">Reference proteome</keyword>
<comment type="similarity">
    <text evidence="3">Belongs to the INCENP family.</text>
</comment>
<dbReference type="PANTHER" id="PTHR13738">
    <property type="entry name" value="TROPONIN I"/>
    <property type="match status" value="1"/>
</dbReference>
<evidence type="ECO:0000259" key="8">
    <source>
        <dbReference type="Pfam" id="PF03941"/>
    </source>
</evidence>
<dbReference type="Proteomes" id="UP000036987">
    <property type="component" value="Unassembled WGS sequence"/>
</dbReference>
<dbReference type="AlphaFoldDB" id="A0A0K9Q5W0"/>
<evidence type="ECO:0000256" key="7">
    <source>
        <dbReference type="SAM" id="MobiDB-lite"/>
    </source>
</evidence>
<evidence type="ECO:0000256" key="6">
    <source>
        <dbReference type="ARBA" id="ARBA00023242"/>
    </source>
</evidence>
<feature type="region of interest" description="Disordered" evidence="7">
    <location>
        <begin position="574"/>
        <end position="593"/>
    </location>
</feature>
<comment type="subcellular location">
    <subcellularLocation>
        <location evidence="2">Cytoplasm</location>
        <location evidence="2">Cytoskeleton</location>
        <location evidence="2">Spindle</location>
    </subcellularLocation>
    <subcellularLocation>
        <location evidence="1">Nucleus</location>
    </subcellularLocation>
</comment>
<evidence type="ECO:0000313" key="10">
    <source>
        <dbReference type="Proteomes" id="UP000036987"/>
    </source>
</evidence>
<protein>
    <recommendedName>
        <fullName evidence="8">Inner centromere protein ARK-binding domain-containing protein</fullName>
    </recommendedName>
</protein>
<dbReference type="PANTHER" id="PTHR13738:SF1">
    <property type="entry name" value="TROPONIN I"/>
    <property type="match status" value="1"/>
</dbReference>
<evidence type="ECO:0000256" key="4">
    <source>
        <dbReference type="ARBA" id="ARBA00022490"/>
    </source>
</evidence>
<reference evidence="10" key="1">
    <citation type="journal article" date="2016" name="Nature">
        <title>The genome of the seagrass Zostera marina reveals angiosperm adaptation to the sea.</title>
        <authorList>
            <person name="Olsen J.L."/>
            <person name="Rouze P."/>
            <person name="Verhelst B."/>
            <person name="Lin Y.-C."/>
            <person name="Bayer T."/>
            <person name="Collen J."/>
            <person name="Dattolo E."/>
            <person name="De Paoli E."/>
            <person name="Dittami S."/>
            <person name="Maumus F."/>
            <person name="Michel G."/>
            <person name="Kersting A."/>
            <person name="Lauritano C."/>
            <person name="Lohaus R."/>
            <person name="Toepel M."/>
            <person name="Tonon T."/>
            <person name="Vanneste K."/>
            <person name="Amirebrahimi M."/>
            <person name="Brakel J."/>
            <person name="Bostroem C."/>
            <person name="Chovatia M."/>
            <person name="Grimwood J."/>
            <person name="Jenkins J.W."/>
            <person name="Jueterbock A."/>
            <person name="Mraz A."/>
            <person name="Stam W.T."/>
            <person name="Tice H."/>
            <person name="Bornberg-Bauer E."/>
            <person name="Green P.J."/>
            <person name="Pearson G.A."/>
            <person name="Procaccini G."/>
            <person name="Duarte C.M."/>
            <person name="Schmutz J."/>
            <person name="Reusch T.B.H."/>
            <person name="Van de Peer Y."/>
        </authorList>
    </citation>
    <scope>NUCLEOTIDE SEQUENCE [LARGE SCALE GENOMIC DNA]</scope>
    <source>
        <strain evidence="10">cv. Finnish</strain>
    </source>
</reference>
<feature type="region of interest" description="Disordered" evidence="7">
    <location>
        <begin position="1050"/>
        <end position="1076"/>
    </location>
</feature>
<evidence type="ECO:0000256" key="2">
    <source>
        <dbReference type="ARBA" id="ARBA00004186"/>
    </source>
</evidence>
<dbReference type="InterPro" id="IPR005635">
    <property type="entry name" value="Inner_centromere_prot_ARK-bd"/>
</dbReference>
<evidence type="ECO:0000313" key="9">
    <source>
        <dbReference type="EMBL" id="KMZ75970.1"/>
    </source>
</evidence>
<organism evidence="9 10">
    <name type="scientific">Zostera marina</name>
    <name type="common">Eelgrass</name>
    <dbReference type="NCBI Taxonomy" id="29655"/>
    <lineage>
        <taxon>Eukaryota</taxon>
        <taxon>Viridiplantae</taxon>
        <taxon>Streptophyta</taxon>
        <taxon>Embryophyta</taxon>
        <taxon>Tracheophyta</taxon>
        <taxon>Spermatophyta</taxon>
        <taxon>Magnoliopsida</taxon>
        <taxon>Liliopsida</taxon>
        <taxon>Zosteraceae</taxon>
        <taxon>Zostera</taxon>
    </lineage>
</organism>
<evidence type="ECO:0000256" key="3">
    <source>
        <dbReference type="ARBA" id="ARBA00010042"/>
    </source>
</evidence>
<gene>
    <name evidence="9" type="ORF">ZOSMA_108G00080</name>
</gene>
<name>A0A0K9Q5W0_ZOSMR</name>